<dbReference type="SUPFAM" id="SSF53335">
    <property type="entry name" value="S-adenosyl-L-methionine-dependent methyltransferases"/>
    <property type="match status" value="1"/>
</dbReference>
<dbReference type="EMBL" id="JACQMI010000005">
    <property type="protein sequence ID" value="MBI4132587.1"/>
    <property type="molecule type" value="Genomic_DNA"/>
</dbReference>
<dbReference type="GO" id="GO:0032259">
    <property type="term" value="P:methylation"/>
    <property type="evidence" value="ECO:0007669"/>
    <property type="project" value="UniProtKB-KW"/>
</dbReference>
<comment type="caution">
    <text evidence="2">The sequence shown here is derived from an EMBL/GenBank/DDBJ whole genome shotgun (WGS) entry which is preliminary data.</text>
</comment>
<reference evidence="2" key="1">
    <citation type="submission" date="2020-07" db="EMBL/GenBank/DDBJ databases">
        <title>Huge and variable diversity of episymbiotic CPR bacteria and DPANN archaea in groundwater ecosystems.</title>
        <authorList>
            <person name="He C.Y."/>
            <person name="Keren R."/>
            <person name="Whittaker M."/>
            <person name="Farag I.F."/>
            <person name="Doudna J."/>
            <person name="Cate J.H.D."/>
            <person name="Banfield J.F."/>
        </authorList>
    </citation>
    <scope>NUCLEOTIDE SEQUENCE</scope>
    <source>
        <strain evidence="2">NC_groundwater_1225_Ag_S-0.1um_56_177</strain>
    </source>
</reference>
<dbReference type="PANTHER" id="PTHR43591">
    <property type="entry name" value="METHYLTRANSFERASE"/>
    <property type="match status" value="1"/>
</dbReference>
<dbReference type="SMART" id="SM00563">
    <property type="entry name" value="PlsC"/>
    <property type="match status" value="1"/>
</dbReference>
<dbReference type="PANTHER" id="PTHR43591:SF110">
    <property type="entry name" value="RHODANESE DOMAIN-CONTAINING PROTEIN"/>
    <property type="match status" value="1"/>
</dbReference>
<dbReference type="AlphaFoldDB" id="A0A932YW75"/>
<accession>A0A932YW75</accession>
<dbReference type="SUPFAM" id="SSF69593">
    <property type="entry name" value="Glycerol-3-phosphate (1)-acyltransferase"/>
    <property type="match status" value="1"/>
</dbReference>
<dbReference type="Proteomes" id="UP000756703">
    <property type="component" value="Unassembled WGS sequence"/>
</dbReference>
<evidence type="ECO:0000313" key="3">
    <source>
        <dbReference type="Proteomes" id="UP000756703"/>
    </source>
</evidence>
<dbReference type="CDD" id="cd02440">
    <property type="entry name" value="AdoMet_MTases"/>
    <property type="match status" value="1"/>
</dbReference>
<gene>
    <name evidence="2" type="ORF">HY473_00600</name>
</gene>
<name>A0A932YW75_9BACT</name>
<organism evidence="2 3">
    <name type="scientific">Candidatus Sungiibacteriota bacterium</name>
    <dbReference type="NCBI Taxonomy" id="2750080"/>
    <lineage>
        <taxon>Bacteria</taxon>
        <taxon>Candidatus Sungiibacteriota</taxon>
    </lineage>
</organism>
<keyword evidence="2" id="KW-0489">Methyltransferase</keyword>
<keyword evidence="2" id="KW-0808">Transferase</keyword>
<evidence type="ECO:0000259" key="1">
    <source>
        <dbReference type="SMART" id="SM00563"/>
    </source>
</evidence>
<dbReference type="Pfam" id="PF13489">
    <property type="entry name" value="Methyltransf_23"/>
    <property type="match status" value="1"/>
</dbReference>
<proteinExistence type="predicted"/>
<dbReference type="InterPro" id="IPR002123">
    <property type="entry name" value="Plipid/glycerol_acylTrfase"/>
</dbReference>
<sequence length="459" mass="53522">MLVSLVHRLIWIFFRPLLNLFANQVILGQERVRQIEPPFIFVSNHESHFDPFIISDGVPYDLFSSKIIPIYFFTRDLFFEQPIFKHFLRLLGAFPGRIGHGLDEAALYPVGLLRQGTSIGIFPEWCFPSEPEASRMQLIAPHISRLSGRPIIPVFLFGIEDLRWSKIFLLRKRIIIAYGRPLWPNMADTVEEYASLVSRALLYTRLECIHYLRKEEERFWRSYARFYYYLELARPYARLKQAIAALLPERPRGRWLDLGTGAGAMVDLVLQKGDRREPSEIIAADFNAEMLALTRDRFAASPRVRVENVNLTALLPYRANAFDGVTANLVLPYITHFEGTVGRHALRRVLQEVFRVMKPGGFFLWSTPRKHVYFPIVALASWRSFFDRQHPEYRSYALNILRHALRIQAWGRREVYNFLSLTELELLLHEIGFRDLAFTTSLVGQVHVISCFKPRWPRG</sequence>
<evidence type="ECO:0000313" key="2">
    <source>
        <dbReference type="EMBL" id="MBI4132587.1"/>
    </source>
</evidence>
<dbReference type="GO" id="GO:0016746">
    <property type="term" value="F:acyltransferase activity"/>
    <property type="evidence" value="ECO:0007669"/>
    <property type="project" value="InterPro"/>
</dbReference>
<dbReference type="CDD" id="cd07989">
    <property type="entry name" value="LPLAT_AGPAT-like"/>
    <property type="match status" value="1"/>
</dbReference>
<dbReference type="Gene3D" id="3.40.50.150">
    <property type="entry name" value="Vaccinia Virus protein VP39"/>
    <property type="match status" value="1"/>
</dbReference>
<dbReference type="Pfam" id="PF01553">
    <property type="entry name" value="Acyltransferase"/>
    <property type="match status" value="1"/>
</dbReference>
<dbReference type="InterPro" id="IPR029063">
    <property type="entry name" value="SAM-dependent_MTases_sf"/>
</dbReference>
<dbReference type="GO" id="GO:0008168">
    <property type="term" value="F:methyltransferase activity"/>
    <property type="evidence" value="ECO:0007669"/>
    <property type="project" value="UniProtKB-KW"/>
</dbReference>
<feature type="domain" description="Phospholipid/glycerol acyltransferase" evidence="1">
    <location>
        <begin position="39"/>
        <end position="159"/>
    </location>
</feature>
<protein>
    <submittedName>
        <fullName evidence="2">Methyltransferase domain-containing protein</fullName>
    </submittedName>
</protein>